<dbReference type="InterPro" id="IPR012341">
    <property type="entry name" value="6hp_glycosidase-like_sf"/>
</dbReference>
<dbReference type="EMBL" id="JACXAI010000023">
    <property type="protein sequence ID" value="MBD1381878.1"/>
    <property type="molecule type" value="Genomic_DNA"/>
</dbReference>
<dbReference type="SUPFAM" id="SSF48208">
    <property type="entry name" value="Six-hairpin glycosidases"/>
    <property type="match status" value="1"/>
</dbReference>
<proteinExistence type="predicted"/>
<organism evidence="1 2">
    <name type="scientific">Metabacillus arenae</name>
    <dbReference type="NCBI Taxonomy" id="2771434"/>
    <lineage>
        <taxon>Bacteria</taxon>
        <taxon>Bacillati</taxon>
        <taxon>Bacillota</taxon>
        <taxon>Bacilli</taxon>
        <taxon>Bacillales</taxon>
        <taxon>Bacillaceae</taxon>
        <taxon>Metabacillus</taxon>
    </lineage>
</organism>
<dbReference type="Pfam" id="PF06824">
    <property type="entry name" value="Glyco_hydro_125"/>
    <property type="match status" value="1"/>
</dbReference>
<dbReference type="AlphaFoldDB" id="A0A926NKY7"/>
<keyword evidence="1" id="KW-0378">Hydrolase</keyword>
<dbReference type="SMART" id="SM01149">
    <property type="entry name" value="DUF1237"/>
    <property type="match status" value="1"/>
</dbReference>
<gene>
    <name evidence="1" type="ORF">IC621_16740</name>
</gene>
<keyword evidence="2" id="KW-1185">Reference proteome</keyword>
<dbReference type="Proteomes" id="UP000626844">
    <property type="component" value="Unassembled WGS sequence"/>
</dbReference>
<dbReference type="InterPro" id="IPR008928">
    <property type="entry name" value="6-hairpin_glycosidase_sf"/>
</dbReference>
<evidence type="ECO:0000313" key="2">
    <source>
        <dbReference type="Proteomes" id="UP000626844"/>
    </source>
</evidence>
<evidence type="ECO:0000313" key="1">
    <source>
        <dbReference type="EMBL" id="MBD1381878.1"/>
    </source>
</evidence>
<sequence length="433" mass="49678">MQGQLPRSMKALIDEVKTSFTHDPKVQAMFENCFSNTYETTIRPQDDGTTFVITGDIPAMWLRDSAAQVRPYLILAEYDEKMADMIEGVIKKQLSFIIHDPYANAFNEEANGKRYHDDKTEMTPLLWERKYEIDSLCYPIQLSYLFWKSTGRISQFNEMFQEAAEKIIEIWKTEQNHGEKSNYFFERDNCPPQDTLSHEGKGAPVGYTGMTWSGFRPSDDACQYGYLIPSNMFAVVVLKQLKEIAEEVLDDKILAKKAFDLANEVDQGIQKFGKVEHPTYGTIYAYETDGRGKYNLMDDANVPSLLALPYLGYCDAEDPVYQNTRNFILSSDNPYYYQGKRAKGIGSPHTPKDYIWHIALAIQGMTALTNEEKEEILELFKSTDANTNLMHEGFHVDEPEKFTRPWFSWANSMFSEFLLGKCNLFVKGSPLAK</sequence>
<reference evidence="1" key="1">
    <citation type="submission" date="2020-09" db="EMBL/GenBank/DDBJ databases">
        <title>A novel bacterium of genus Bacillus, isolated from South China Sea.</title>
        <authorList>
            <person name="Huang H."/>
            <person name="Mo K."/>
            <person name="Hu Y."/>
        </authorList>
    </citation>
    <scope>NUCLEOTIDE SEQUENCE</scope>
    <source>
        <strain evidence="1">IB182487</strain>
    </source>
</reference>
<dbReference type="RefSeq" id="WP_191159526.1">
    <property type="nucleotide sequence ID" value="NZ_JACXAI010000023.1"/>
</dbReference>
<protein>
    <submittedName>
        <fullName evidence="1">Glycoside hydrolase family 125 protein</fullName>
    </submittedName>
</protein>
<name>A0A926NKY7_9BACI</name>
<dbReference type="InterPro" id="IPR008313">
    <property type="entry name" value="GH125"/>
</dbReference>
<dbReference type="PIRSF" id="PIRSF028846">
    <property type="entry name" value="UCP028846"/>
    <property type="match status" value="1"/>
</dbReference>
<dbReference type="Gene3D" id="1.50.10.10">
    <property type="match status" value="1"/>
</dbReference>
<dbReference type="PANTHER" id="PTHR31047">
    <property type="entry name" value="MEIOTICALLY UP-REGULATED GENE 157 PROTEIN"/>
    <property type="match status" value="1"/>
</dbReference>
<comment type="caution">
    <text evidence="1">The sequence shown here is derived from an EMBL/GenBank/DDBJ whole genome shotgun (WGS) entry which is preliminary data.</text>
</comment>
<dbReference type="GO" id="GO:0016787">
    <property type="term" value="F:hydrolase activity"/>
    <property type="evidence" value="ECO:0007669"/>
    <property type="project" value="UniProtKB-KW"/>
</dbReference>
<dbReference type="GO" id="GO:0005975">
    <property type="term" value="P:carbohydrate metabolic process"/>
    <property type="evidence" value="ECO:0007669"/>
    <property type="project" value="InterPro"/>
</dbReference>
<dbReference type="PANTHER" id="PTHR31047:SF0">
    <property type="entry name" value="MEIOTICALLY UP-REGULATED GENE 157 PROTEIN"/>
    <property type="match status" value="1"/>
</dbReference>
<accession>A0A926NKY7</accession>